<keyword evidence="2" id="KW-0479">Metal-binding</keyword>
<dbReference type="InterPro" id="IPR007197">
    <property type="entry name" value="rSAM"/>
</dbReference>
<evidence type="ECO:0000256" key="3">
    <source>
        <dbReference type="ARBA" id="ARBA00023004"/>
    </source>
</evidence>
<sequence>MIESMFPVLNAHLHLSPDSPYISNLLSERDRRGLNMVAAEMLSYCDGSITVEDIINKIIDNYKLEKKQDLYNGLVDFFVESKNLGYIVLNTKNHKIRPIISGSLRYYSPETIQIEITQQCPLRCKHCYVFAAPDKLVRMPLDLANKILDQSKELGVSNIVLTGGDPMMHPNFWEILDKASRFYRVNLLTSGYLINEKAAEKISKYRNVNVQISVDGIGITHNRFRGKDDAFERTINALKYLQKHNVKVAWAMTITENNFLDFEDCIKLAKKIGVGLFRPGIVFNSGRAENQFQDDIDFMRRVKQKISEFQEKYNDNNFRIDSVEGSTVQSNDSMEKANYEQINCGAGWNFCHVTAKGEVLACPIFPYELIDLNKDDLLSYFSKKDEMIHLLHSPKKGICKNCKFLERDNGCLAQGLLSSKSNQNCSWINLLTPEIKKRLKESVYTSN</sequence>
<reference evidence="6 7" key="1">
    <citation type="submission" date="2024-03" db="EMBL/GenBank/DDBJ databases">
        <title>Bacilli Hybrid Assemblies.</title>
        <authorList>
            <person name="Kovac J."/>
        </authorList>
    </citation>
    <scope>NUCLEOTIDE SEQUENCE [LARGE SCALE GENOMIC DNA]</scope>
    <source>
        <strain evidence="6 7">FSL M8-0022</strain>
    </source>
</reference>
<dbReference type="InterPro" id="IPR013785">
    <property type="entry name" value="Aldolase_TIM"/>
</dbReference>
<proteinExistence type="predicted"/>
<dbReference type="SUPFAM" id="SSF102114">
    <property type="entry name" value="Radical SAM enzymes"/>
    <property type="match status" value="1"/>
</dbReference>
<keyword evidence="1" id="KW-0949">S-adenosyl-L-methionine</keyword>
<dbReference type="InterPro" id="IPR050377">
    <property type="entry name" value="Radical_SAM_PqqE_MftC-like"/>
</dbReference>
<keyword evidence="3" id="KW-0408">Iron</keyword>
<evidence type="ECO:0000256" key="4">
    <source>
        <dbReference type="ARBA" id="ARBA00023014"/>
    </source>
</evidence>
<gene>
    <name evidence="6" type="ORF">NST17_10570</name>
</gene>
<evidence type="ECO:0000313" key="6">
    <source>
        <dbReference type="EMBL" id="MEL3957633.1"/>
    </source>
</evidence>
<dbReference type="PANTHER" id="PTHR11228:SF7">
    <property type="entry name" value="PQQA PEPTIDE CYCLASE"/>
    <property type="match status" value="1"/>
</dbReference>
<dbReference type="RefSeq" id="WP_342020248.1">
    <property type="nucleotide sequence ID" value="NZ_JBBYAK010000001.1"/>
</dbReference>
<dbReference type="Gene3D" id="3.20.20.70">
    <property type="entry name" value="Aldolase class I"/>
    <property type="match status" value="1"/>
</dbReference>
<dbReference type="EMBL" id="JBBYAK010000001">
    <property type="protein sequence ID" value="MEL3957633.1"/>
    <property type="molecule type" value="Genomic_DNA"/>
</dbReference>
<evidence type="ECO:0000256" key="2">
    <source>
        <dbReference type="ARBA" id="ARBA00022723"/>
    </source>
</evidence>
<dbReference type="SFLD" id="SFLDS00029">
    <property type="entry name" value="Radical_SAM"/>
    <property type="match status" value="1"/>
</dbReference>
<keyword evidence="7" id="KW-1185">Reference proteome</keyword>
<name>A0ABU9JYM6_9BACI</name>
<dbReference type="SFLD" id="SFLDG01067">
    <property type="entry name" value="SPASM/twitch_domain_containing"/>
    <property type="match status" value="1"/>
</dbReference>
<evidence type="ECO:0000259" key="5">
    <source>
        <dbReference type="PROSITE" id="PS51918"/>
    </source>
</evidence>
<organism evidence="6 7">
    <name type="scientific">Caldifermentibacillus hisashii</name>
    <dbReference type="NCBI Taxonomy" id="996558"/>
    <lineage>
        <taxon>Bacteria</taxon>
        <taxon>Bacillati</taxon>
        <taxon>Bacillota</taxon>
        <taxon>Bacilli</taxon>
        <taxon>Bacillales</taxon>
        <taxon>Bacillaceae</taxon>
        <taxon>Caldifermentibacillus</taxon>
    </lineage>
</organism>
<feature type="domain" description="Radical SAM core" evidence="5">
    <location>
        <begin position="106"/>
        <end position="319"/>
    </location>
</feature>
<accession>A0ABU9JYM6</accession>
<evidence type="ECO:0000256" key="1">
    <source>
        <dbReference type="ARBA" id="ARBA00022691"/>
    </source>
</evidence>
<dbReference type="PROSITE" id="PS51918">
    <property type="entry name" value="RADICAL_SAM"/>
    <property type="match status" value="1"/>
</dbReference>
<evidence type="ECO:0000313" key="7">
    <source>
        <dbReference type="Proteomes" id="UP001459714"/>
    </source>
</evidence>
<keyword evidence="4" id="KW-0411">Iron-sulfur</keyword>
<dbReference type="PANTHER" id="PTHR11228">
    <property type="entry name" value="RADICAL SAM DOMAIN PROTEIN"/>
    <property type="match status" value="1"/>
</dbReference>
<dbReference type="Pfam" id="PF04055">
    <property type="entry name" value="Radical_SAM"/>
    <property type="match status" value="1"/>
</dbReference>
<comment type="caution">
    <text evidence="6">The sequence shown here is derived from an EMBL/GenBank/DDBJ whole genome shotgun (WGS) entry which is preliminary data.</text>
</comment>
<dbReference type="CDD" id="cd01335">
    <property type="entry name" value="Radical_SAM"/>
    <property type="match status" value="1"/>
</dbReference>
<protein>
    <submittedName>
        <fullName evidence="6">Radical SAM protein</fullName>
    </submittedName>
</protein>
<dbReference type="Proteomes" id="UP001459714">
    <property type="component" value="Unassembled WGS sequence"/>
</dbReference>
<dbReference type="SFLD" id="SFLDG01386">
    <property type="entry name" value="main_SPASM_domain-containing"/>
    <property type="match status" value="1"/>
</dbReference>
<dbReference type="InterPro" id="IPR058240">
    <property type="entry name" value="rSAM_sf"/>
</dbReference>